<organism evidence="3 4">
    <name type="scientific">Linnemannia gamsii</name>
    <dbReference type="NCBI Taxonomy" id="64522"/>
    <lineage>
        <taxon>Eukaryota</taxon>
        <taxon>Fungi</taxon>
        <taxon>Fungi incertae sedis</taxon>
        <taxon>Mucoromycota</taxon>
        <taxon>Mortierellomycotina</taxon>
        <taxon>Mortierellomycetes</taxon>
        <taxon>Mortierellales</taxon>
        <taxon>Mortierellaceae</taxon>
        <taxon>Linnemannia</taxon>
    </lineage>
</organism>
<dbReference type="OrthoDB" id="2425131at2759"/>
<dbReference type="PANTHER" id="PTHR11102">
    <property type="entry name" value="SEL-1-LIKE PROTEIN"/>
    <property type="match status" value="1"/>
</dbReference>
<evidence type="ECO:0000313" key="4">
    <source>
        <dbReference type="Proteomes" id="UP000823405"/>
    </source>
</evidence>
<dbReference type="InterPro" id="IPR011990">
    <property type="entry name" value="TPR-like_helical_dom_sf"/>
</dbReference>
<evidence type="ECO:0000313" key="3">
    <source>
        <dbReference type="EMBL" id="KAG0291016.1"/>
    </source>
</evidence>
<evidence type="ECO:0000256" key="1">
    <source>
        <dbReference type="ARBA" id="ARBA00038101"/>
    </source>
</evidence>
<feature type="compositionally biased region" description="Polar residues" evidence="2">
    <location>
        <begin position="483"/>
        <end position="509"/>
    </location>
</feature>
<dbReference type="SMART" id="SM00671">
    <property type="entry name" value="SEL1"/>
    <property type="match status" value="4"/>
</dbReference>
<dbReference type="EMBL" id="JAAAIN010002679">
    <property type="protein sequence ID" value="KAG0291016.1"/>
    <property type="molecule type" value="Genomic_DNA"/>
</dbReference>
<protein>
    <recommendedName>
        <fullName evidence="5">HCP-like protein</fullName>
    </recommendedName>
</protein>
<dbReference type="GO" id="GO:0036503">
    <property type="term" value="P:ERAD pathway"/>
    <property type="evidence" value="ECO:0007669"/>
    <property type="project" value="TreeGrafter"/>
</dbReference>
<dbReference type="Proteomes" id="UP000823405">
    <property type="component" value="Unassembled WGS sequence"/>
</dbReference>
<proteinExistence type="inferred from homology"/>
<keyword evidence="4" id="KW-1185">Reference proteome</keyword>
<dbReference type="SUPFAM" id="SSF81901">
    <property type="entry name" value="HCP-like"/>
    <property type="match status" value="2"/>
</dbReference>
<comment type="similarity">
    <text evidence="1">Belongs to the sel-1 family.</text>
</comment>
<dbReference type="GO" id="GO:0005789">
    <property type="term" value="C:endoplasmic reticulum membrane"/>
    <property type="evidence" value="ECO:0007669"/>
    <property type="project" value="TreeGrafter"/>
</dbReference>
<accession>A0A9P6QQ67</accession>
<dbReference type="InterPro" id="IPR006597">
    <property type="entry name" value="Sel1-like"/>
</dbReference>
<comment type="caution">
    <text evidence="3">The sequence shown here is derived from an EMBL/GenBank/DDBJ whole genome shotgun (WGS) entry which is preliminary data.</text>
</comment>
<evidence type="ECO:0000256" key="2">
    <source>
        <dbReference type="SAM" id="MobiDB-lite"/>
    </source>
</evidence>
<dbReference type="AlphaFoldDB" id="A0A9P6QQ67"/>
<dbReference type="Pfam" id="PF08238">
    <property type="entry name" value="Sel1"/>
    <property type="match status" value="6"/>
</dbReference>
<evidence type="ECO:0008006" key="5">
    <source>
        <dbReference type="Google" id="ProtNLM"/>
    </source>
</evidence>
<feature type="region of interest" description="Disordered" evidence="2">
    <location>
        <begin position="483"/>
        <end position="510"/>
    </location>
</feature>
<gene>
    <name evidence="3" type="ORF">BGZ97_006009</name>
</gene>
<sequence length="569" mass="61274">MIRNSTAARQVIASSHSAHSSLQNTITTTARPGQGSLFRARRRRAGTHVVFPNPSLTARGYATHNTLQQQHPASTTSVNPSSAARLSHTSYHTAAPLPLQSAAATARFSTTTSAQLSKKHAAKHVEKSNVVKAGSAAVEGDVIYRKEGGKIVPVAKDVTDQVEAPVSGLFSQFEDFKKPSSAPETLTPRSTNSQEVDLSKLTVANVFPPDNFITQLIQQKKLGVTLDETKDLIQTMVDVLPLKEDDPKRAQTEKAFAADGAPLALALFKIALEQGDVSSKYSYGVLLYRGARGVPADPAKGRAIIQSLAQPAGGPRFKGLPWAMSTLASIYAREDKNYEAARDLYLKAAQAGILEARVALGRMYLNGELPQDLGMAKKYFQSAIQQSDDCAEAHFLLGALEMNQFTPEGKERTPNTKAAFQHYQKAASKGLAEAQYNVGQAYFTGLGVPKNDALAVEYWKMSGQQGFGLAQLSLGAYYFQDETPQAPSSTEKTATSEAEGLPSSSSTSKAVKHEWDPSKKDLMQAQKWFTLASRRPGQLGVEGQRLKAQVDDAIKRGGGGKGGRMCTIM</sequence>
<name>A0A9P6QQ67_9FUNG</name>
<reference evidence="3" key="1">
    <citation type="journal article" date="2020" name="Fungal Divers.">
        <title>Resolving the Mortierellaceae phylogeny through synthesis of multi-gene phylogenetics and phylogenomics.</title>
        <authorList>
            <person name="Vandepol N."/>
            <person name="Liber J."/>
            <person name="Desiro A."/>
            <person name="Na H."/>
            <person name="Kennedy M."/>
            <person name="Barry K."/>
            <person name="Grigoriev I.V."/>
            <person name="Miller A.N."/>
            <person name="O'Donnell K."/>
            <person name="Stajich J.E."/>
            <person name="Bonito G."/>
        </authorList>
    </citation>
    <scope>NUCLEOTIDE SEQUENCE</scope>
    <source>
        <strain evidence="3">NVP60</strain>
    </source>
</reference>
<dbReference type="PANTHER" id="PTHR11102:SF147">
    <property type="entry name" value="SEL1L ADAPTOR SUBUNIT OF ERAD E3 UBIQUITIN LIGASE"/>
    <property type="match status" value="1"/>
</dbReference>
<dbReference type="Gene3D" id="1.25.40.10">
    <property type="entry name" value="Tetratricopeptide repeat domain"/>
    <property type="match status" value="1"/>
</dbReference>
<dbReference type="InterPro" id="IPR050767">
    <property type="entry name" value="Sel1_AlgK"/>
</dbReference>